<sequence length="289" mass="34084">MKFRCLWGISNETVAGIEISFKEKDTKYLEFLFVYYMDDLIREDHDWELCLWAISNETVAGIEISFKEKDTKYLEFLFVYYMDDLIREDHDWELFDRLSPRKRGNIINLSYYKSASPNDFSCDLELELWIEHLREWQSYPNACPEPTLNSKAILIAKISPSAAKTQCYSPMTRTYNQQDLVRGRKTYHHDHHPDQDDNQLHTTFSLHNFALQHHGLKPNHDHPLHYDHNYSSSDPMISNEFYSVHYHTNTTDTASVDLEPSQLQKPLQALQHALFRPFVMPSRTLSASQ</sequence>
<comment type="caution">
    <text evidence="2">The sequence shown here is derived from an EMBL/GenBank/DDBJ whole genome shotgun (WGS) entry which is preliminary data.</text>
</comment>
<organism evidence="2 3">
    <name type="scientific">Cannabis sativa</name>
    <name type="common">Hemp</name>
    <name type="synonym">Marijuana</name>
    <dbReference type="NCBI Taxonomy" id="3483"/>
    <lineage>
        <taxon>Eukaryota</taxon>
        <taxon>Viridiplantae</taxon>
        <taxon>Streptophyta</taxon>
        <taxon>Embryophyta</taxon>
        <taxon>Tracheophyta</taxon>
        <taxon>Spermatophyta</taxon>
        <taxon>Magnoliopsida</taxon>
        <taxon>eudicotyledons</taxon>
        <taxon>Gunneridae</taxon>
        <taxon>Pentapetalae</taxon>
        <taxon>rosids</taxon>
        <taxon>fabids</taxon>
        <taxon>Rosales</taxon>
        <taxon>Cannabaceae</taxon>
        <taxon>Cannabis</taxon>
    </lineage>
</organism>
<evidence type="ECO:0000259" key="1">
    <source>
        <dbReference type="Pfam" id="PF05695"/>
    </source>
</evidence>
<dbReference type="Proteomes" id="UP000525078">
    <property type="component" value="Unassembled WGS sequence"/>
</dbReference>
<evidence type="ECO:0000313" key="2">
    <source>
        <dbReference type="EMBL" id="KAF4351341.1"/>
    </source>
</evidence>
<feature type="domain" description="Ycf2 N-terminal" evidence="1">
    <location>
        <begin position="53"/>
        <end position="110"/>
    </location>
</feature>
<proteinExistence type="predicted"/>
<gene>
    <name evidence="2" type="ORF">F8388_011536</name>
</gene>
<name>A0A7J6DZ54_CANSA</name>
<reference evidence="2 3" key="1">
    <citation type="journal article" date="2020" name="bioRxiv">
        <title>Sequence and annotation of 42 cannabis genomes reveals extensive copy number variation in cannabinoid synthesis and pathogen resistance genes.</title>
        <authorList>
            <person name="Mckernan K.J."/>
            <person name="Helbert Y."/>
            <person name="Kane L.T."/>
            <person name="Ebling H."/>
            <person name="Zhang L."/>
            <person name="Liu B."/>
            <person name="Eaton Z."/>
            <person name="Mclaughlin S."/>
            <person name="Kingan S."/>
            <person name="Baybayan P."/>
            <person name="Concepcion G."/>
            <person name="Jordan M."/>
            <person name="Riva A."/>
            <person name="Barbazuk W."/>
            <person name="Harkins T."/>
        </authorList>
    </citation>
    <scope>NUCLEOTIDE SEQUENCE [LARGE SCALE GENOMIC DNA]</scope>
    <source>
        <strain evidence="3">cv. Jamaican Lion 4</strain>
        <tissue evidence="2">Leaf</tissue>
    </source>
</reference>
<protein>
    <recommendedName>
        <fullName evidence="1">Ycf2 N-terminal domain-containing protein</fullName>
    </recommendedName>
</protein>
<dbReference type="AlphaFoldDB" id="A0A7J6DZ54"/>
<dbReference type="Pfam" id="PF05695">
    <property type="entry name" value="Ycf2"/>
    <property type="match status" value="2"/>
</dbReference>
<feature type="domain" description="Ycf2 N-terminal" evidence="1">
    <location>
        <begin position="9"/>
        <end position="49"/>
    </location>
</feature>
<accession>A0A7J6DZ54</accession>
<evidence type="ECO:0000313" key="3">
    <source>
        <dbReference type="Proteomes" id="UP000525078"/>
    </source>
</evidence>
<dbReference type="InterPro" id="IPR056777">
    <property type="entry name" value="Ycf2_N"/>
</dbReference>
<dbReference type="EMBL" id="JAATIP010000339">
    <property type="protein sequence ID" value="KAF4351341.1"/>
    <property type="molecule type" value="Genomic_DNA"/>
</dbReference>